<organism evidence="8 9">
    <name type="scientific">Effusibacillus consociatus</name>
    <dbReference type="NCBI Taxonomy" id="1117041"/>
    <lineage>
        <taxon>Bacteria</taxon>
        <taxon>Bacillati</taxon>
        <taxon>Bacillota</taxon>
        <taxon>Bacilli</taxon>
        <taxon>Bacillales</taxon>
        <taxon>Alicyclobacillaceae</taxon>
        <taxon>Effusibacillus</taxon>
    </lineage>
</organism>
<keyword evidence="3 6" id="KW-0812">Transmembrane</keyword>
<evidence type="ECO:0000256" key="4">
    <source>
        <dbReference type="ARBA" id="ARBA00022989"/>
    </source>
</evidence>
<reference evidence="9" key="1">
    <citation type="journal article" date="2019" name="Int. J. Syst. Evol. Microbiol.">
        <title>The Global Catalogue of Microorganisms (GCM) 10K type strain sequencing project: providing services to taxonomists for standard genome sequencing and annotation.</title>
        <authorList>
            <consortium name="The Broad Institute Genomics Platform"/>
            <consortium name="The Broad Institute Genome Sequencing Center for Infectious Disease"/>
            <person name="Wu L."/>
            <person name="Ma J."/>
        </authorList>
    </citation>
    <scope>NUCLEOTIDE SEQUENCE [LARGE SCALE GENOMIC DNA]</scope>
    <source>
        <strain evidence="9">WYCCWR 12678</strain>
    </source>
</reference>
<feature type="transmembrane region" description="Helical" evidence="6">
    <location>
        <begin position="663"/>
        <end position="682"/>
    </location>
</feature>
<dbReference type="SUPFAM" id="SSF82866">
    <property type="entry name" value="Multidrug efflux transporter AcrB transmembrane domain"/>
    <property type="match status" value="2"/>
</dbReference>
<evidence type="ECO:0000256" key="2">
    <source>
        <dbReference type="ARBA" id="ARBA00022475"/>
    </source>
</evidence>
<feature type="transmembrane region" description="Helical" evidence="6">
    <location>
        <begin position="572"/>
        <end position="599"/>
    </location>
</feature>
<dbReference type="InterPro" id="IPR004869">
    <property type="entry name" value="MMPL_dom"/>
</dbReference>
<feature type="transmembrane region" description="Helical" evidence="6">
    <location>
        <begin position="637"/>
        <end position="657"/>
    </location>
</feature>
<feature type="domain" description="SSD" evidence="7">
    <location>
        <begin position="187"/>
        <end position="326"/>
    </location>
</feature>
<sequence length="709" mass="78045">MNRFKQLGYWVYDHRKTVLLLWIGIAIISGIFAWRLPSVLKGSGFIAEDMEASIGRNILRDRLGAPLAQLLVLIEAPEGQTLLNRQAREEIHKMSGNLQKAPHVIRVSEPSESQFSRDRKLAYLTVGLDLNEDDARAVLPDLERRIRSDLLKTTLAGDAAFYDDVNRASQNDLKKAEAIGLPITLVVLVLAFGTWIAAGLPLLVGVMSAGVTLAILYGIGQFQPLSVFVLNVPTMLGIAVGVDYALLFVSRYREELQARSVREAVAAATGTSGRAVFFSGVTVVIGISSMMFWDMMVTRSVMLGGMLVVSMTMVASLTLLPAVLGILGTSVNRGRILRGRNPNSTGWYSFARHVMQRPALNILFGVLVITAMILPVRNLTFGIPGIEGLPKTYSSRSAMETLYDHFGKEKFTPVVVTLKSKNGEMLEAQTFDRLRNYVQAIGKLSHVKKIDSVLSLNLPLQLLQHPPSEQVRQVRDRFVKGDVGQLVLTLDVPGDSAEAKQVVKMLRSSRPTDFDTWVGGAAAAEMDFNEKILEKVPHALIYTFAVTYILLFLAFQSVILPFKALLLNSLSLVAAFGVLAAAFDTISTILPVFVFAFVFGTSMDYEVFMLSRIQEEYKRLGDNSEATAKGLAVTSRLITSAALILIMLTGSFIFTDVVTVKQVGLGLAVAVLVDATLIRLLLVPSLMKLLGDWNWWAPRWTKRLKIQIE</sequence>
<dbReference type="EMBL" id="JBHSHC010000014">
    <property type="protein sequence ID" value="MFC4766293.1"/>
    <property type="molecule type" value="Genomic_DNA"/>
</dbReference>
<feature type="transmembrane region" description="Helical" evidence="6">
    <location>
        <begin position="275"/>
        <end position="293"/>
    </location>
</feature>
<evidence type="ECO:0000256" key="5">
    <source>
        <dbReference type="ARBA" id="ARBA00023136"/>
    </source>
</evidence>
<feature type="transmembrane region" description="Helical" evidence="6">
    <location>
        <begin position="178"/>
        <end position="196"/>
    </location>
</feature>
<dbReference type="RefSeq" id="WP_380024108.1">
    <property type="nucleotide sequence ID" value="NZ_JBHSHC010000014.1"/>
</dbReference>
<feature type="transmembrane region" description="Helical" evidence="6">
    <location>
        <begin position="202"/>
        <end position="220"/>
    </location>
</feature>
<dbReference type="Proteomes" id="UP001596002">
    <property type="component" value="Unassembled WGS sequence"/>
</dbReference>
<evidence type="ECO:0000313" key="8">
    <source>
        <dbReference type="EMBL" id="MFC4766293.1"/>
    </source>
</evidence>
<keyword evidence="9" id="KW-1185">Reference proteome</keyword>
<comment type="caution">
    <text evidence="8">The sequence shown here is derived from an EMBL/GenBank/DDBJ whole genome shotgun (WGS) entry which is preliminary data.</text>
</comment>
<dbReference type="InterPro" id="IPR000731">
    <property type="entry name" value="SSD"/>
</dbReference>
<dbReference type="Pfam" id="PF03176">
    <property type="entry name" value="MMPL"/>
    <property type="match status" value="2"/>
</dbReference>
<dbReference type="PROSITE" id="PS50156">
    <property type="entry name" value="SSD"/>
    <property type="match status" value="1"/>
</dbReference>
<dbReference type="PANTHER" id="PTHR33406">
    <property type="entry name" value="MEMBRANE PROTEIN MJ1562-RELATED"/>
    <property type="match status" value="1"/>
</dbReference>
<protein>
    <submittedName>
        <fullName evidence="8">MMPL family transporter</fullName>
    </submittedName>
</protein>
<evidence type="ECO:0000259" key="7">
    <source>
        <dbReference type="PROSITE" id="PS50156"/>
    </source>
</evidence>
<feature type="transmembrane region" description="Helical" evidence="6">
    <location>
        <begin position="358"/>
        <end position="376"/>
    </location>
</feature>
<dbReference type="PANTHER" id="PTHR33406:SF13">
    <property type="entry name" value="MEMBRANE PROTEIN YDFJ"/>
    <property type="match status" value="1"/>
</dbReference>
<dbReference type="InterPro" id="IPR050545">
    <property type="entry name" value="Mycobact_MmpL"/>
</dbReference>
<proteinExistence type="predicted"/>
<feature type="transmembrane region" description="Helical" evidence="6">
    <location>
        <begin position="227"/>
        <end position="249"/>
    </location>
</feature>
<evidence type="ECO:0000256" key="6">
    <source>
        <dbReference type="SAM" id="Phobius"/>
    </source>
</evidence>
<feature type="transmembrane region" description="Helical" evidence="6">
    <location>
        <begin position="539"/>
        <end position="560"/>
    </location>
</feature>
<keyword evidence="2" id="KW-1003">Cell membrane</keyword>
<keyword evidence="4 6" id="KW-1133">Transmembrane helix</keyword>
<feature type="transmembrane region" description="Helical" evidence="6">
    <location>
        <begin position="20"/>
        <end position="36"/>
    </location>
</feature>
<comment type="subcellular location">
    <subcellularLocation>
        <location evidence="1">Cell membrane</location>
        <topology evidence="1">Multi-pass membrane protein</topology>
    </subcellularLocation>
</comment>
<evidence type="ECO:0000256" key="3">
    <source>
        <dbReference type="ARBA" id="ARBA00022692"/>
    </source>
</evidence>
<accession>A0ABV9PXD2</accession>
<dbReference type="Gene3D" id="1.20.1640.10">
    <property type="entry name" value="Multidrug efflux transporter AcrB transmembrane domain"/>
    <property type="match status" value="2"/>
</dbReference>
<evidence type="ECO:0000256" key="1">
    <source>
        <dbReference type="ARBA" id="ARBA00004651"/>
    </source>
</evidence>
<feature type="transmembrane region" description="Helical" evidence="6">
    <location>
        <begin position="305"/>
        <end position="327"/>
    </location>
</feature>
<name>A0ABV9PXD2_9BACL</name>
<gene>
    <name evidence="8" type="ORF">ACFO8Q_02610</name>
</gene>
<keyword evidence="5 6" id="KW-0472">Membrane</keyword>
<evidence type="ECO:0000313" key="9">
    <source>
        <dbReference type="Proteomes" id="UP001596002"/>
    </source>
</evidence>